<evidence type="ECO:0000256" key="2">
    <source>
        <dbReference type="ARBA" id="ARBA00005891"/>
    </source>
</evidence>
<evidence type="ECO:0000256" key="1">
    <source>
        <dbReference type="ARBA" id="ARBA00004173"/>
    </source>
</evidence>
<evidence type="ECO:0000256" key="6">
    <source>
        <dbReference type="ARBA" id="ARBA00048612"/>
    </source>
</evidence>
<dbReference type="PANTHER" id="PTHR12049:SF7">
    <property type="entry name" value="PROTEIN ARGININE METHYLTRANSFERASE NDUFAF7, MITOCHONDRIAL"/>
    <property type="match status" value="1"/>
</dbReference>
<dbReference type="PANTHER" id="PTHR12049">
    <property type="entry name" value="PROTEIN ARGININE METHYLTRANSFERASE NDUFAF7, MITOCHONDRIAL"/>
    <property type="match status" value="1"/>
</dbReference>
<dbReference type="EMBL" id="JBBBZM010000003">
    <property type="protein sequence ID" value="KAL0640410.1"/>
    <property type="molecule type" value="Genomic_DNA"/>
</dbReference>
<name>A0ABR3GWX8_9PEZI</name>
<comment type="caution">
    <text evidence="8">The sequence shown here is derived from an EMBL/GenBank/DDBJ whole genome shotgun (WGS) entry which is preliminary data.</text>
</comment>
<comment type="similarity">
    <text evidence="2 7">Belongs to the NDUFAF7 family.</text>
</comment>
<dbReference type="SUPFAM" id="SSF53335">
    <property type="entry name" value="S-adenosyl-L-methionine-dependent methyltransferases"/>
    <property type="match status" value="1"/>
</dbReference>
<comment type="function">
    <text evidence="7">Arginine methyltransferase involved in the assembly or stability of mitochondrial NADH:ubiquinone oxidoreductase complex (complex I).</text>
</comment>
<evidence type="ECO:0000256" key="4">
    <source>
        <dbReference type="ARBA" id="ARBA00022679"/>
    </source>
</evidence>
<keyword evidence="3 7" id="KW-0489">Methyltransferase</keyword>
<dbReference type="Gene3D" id="3.40.50.12710">
    <property type="match status" value="1"/>
</dbReference>
<evidence type="ECO:0000256" key="5">
    <source>
        <dbReference type="ARBA" id="ARBA00023128"/>
    </source>
</evidence>
<sequence length="404" mass="43650">MRQCLTSSSGGYYTTDRDPFGRRGDFITSPEISQMFGEMVGIWIVAEWMAQGGKEDGVQLVELGPGRGTLMDDVLRTLGSFKPLSSAVETVYLVEASPPLREAQRKLLCGPESVFEPIENGDKCTSKYGHPIIWYEDFRFVPSSSTTIPFILAHEFFDALPIHAFTSTSSGWRELLVSHNPPTTTHLDLHTPRSQVLGAPVPEFSLTTATAPTPYSAILPELSERYKALKKHAGSTIEISPEALTLVESIALRIGRSRSGAALIIDYGPADTIPVNSLRGIRAHRTVSPFLAPGEVDISADVDFMALAERALKTSDAVEVHGPVEQGAFLGMLGMKERMEVLVGALEREGGGAETDKKKKVVESGYRRLVERSGGAMGKVYKAMAVVPEGGGRRPVGFGGGVVE</sequence>
<evidence type="ECO:0000256" key="3">
    <source>
        <dbReference type="ARBA" id="ARBA00022603"/>
    </source>
</evidence>
<dbReference type="InterPro" id="IPR003788">
    <property type="entry name" value="NDUFAF7"/>
</dbReference>
<keyword evidence="9" id="KW-1185">Reference proteome</keyword>
<dbReference type="InterPro" id="IPR029063">
    <property type="entry name" value="SAM-dependent_MTases_sf"/>
</dbReference>
<organism evidence="8 9">
    <name type="scientific">Discina gigas</name>
    <dbReference type="NCBI Taxonomy" id="1032678"/>
    <lineage>
        <taxon>Eukaryota</taxon>
        <taxon>Fungi</taxon>
        <taxon>Dikarya</taxon>
        <taxon>Ascomycota</taxon>
        <taxon>Pezizomycotina</taxon>
        <taxon>Pezizomycetes</taxon>
        <taxon>Pezizales</taxon>
        <taxon>Discinaceae</taxon>
        <taxon>Discina</taxon>
    </lineage>
</organism>
<accession>A0ABR3GWX8</accession>
<gene>
    <name evidence="8" type="ORF">Q9L58_000377</name>
</gene>
<evidence type="ECO:0000313" key="9">
    <source>
        <dbReference type="Proteomes" id="UP001447188"/>
    </source>
</evidence>
<keyword evidence="5 7" id="KW-0496">Mitochondrion</keyword>
<reference evidence="8 9" key="1">
    <citation type="submission" date="2024-02" db="EMBL/GenBank/DDBJ databases">
        <title>Discinaceae phylogenomics.</title>
        <authorList>
            <person name="Dirks A.C."/>
            <person name="James T.Y."/>
        </authorList>
    </citation>
    <scope>NUCLEOTIDE SEQUENCE [LARGE SCALE GENOMIC DNA]</scope>
    <source>
        <strain evidence="8 9">ACD0624</strain>
    </source>
</reference>
<dbReference type="Pfam" id="PF02636">
    <property type="entry name" value="Methyltransf_28"/>
    <property type="match status" value="1"/>
</dbReference>
<comment type="subcellular location">
    <subcellularLocation>
        <location evidence="1 7">Mitochondrion</location>
    </subcellularLocation>
</comment>
<dbReference type="EC" id="2.1.1.320" evidence="7"/>
<evidence type="ECO:0000313" key="8">
    <source>
        <dbReference type="EMBL" id="KAL0640410.1"/>
    </source>
</evidence>
<comment type="catalytic activity">
    <reaction evidence="6 7">
        <text>L-arginyl-[protein] + 2 S-adenosyl-L-methionine = N(omega),N(omega)'-dimethyl-L-arginyl-[protein] + 2 S-adenosyl-L-homocysteine + 2 H(+)</text>
        <dbReference type="Rhea" id="RHEA:48108"/>
        <dbReference type="Rhea" id="RHEA-COMP:10532"/>
        <dbReference type="Rhea" id="RHEA-COMP:11992"/>
        <dbReference type="ChEBI" id="CHEBI:15378"/>
        <dbReference type="ChEBI" id="CHEBI:29965"/>
        <dbReference type="ChEBI" id="CHEBI:57856"/>
        <dbReference type="ChEBI" id="CHEBI:59789"/>
        <dbReference type="ChEBI" id="CHEBI:88221"/>
        <dbReference type="EC" id="2.1.1.320"/>
    </reaction>
</comment>
<dbReference type="Proteomes" id="UP001447188">
    <property type="component" value="Unassembled WGS sequence"/>
</dbReference>
<proteinExistence type="inferred from homology"/>
<dbReference type="InterPro" id="IPR038375">
    <property type="entry name" value="NDUFAF7_sf"/>
</dbReference>
<keyword evidence="4 7" id="KW-0808">Transferase</keyword>
<evidence type="ECO:0000256" key="7">
    <source>
        <dbReference type="RuleBase" id="RU364114"/>
    </source>
</evidence>
<protein>
    <recommendedName>
        <fullName evidence="7">Protein arginine methyltransferase NDUFAF7</fullName>
        <ecNumber evidence="7">2.1.1.320</ecNumber>
    </recommendedName>
</protein>